<evidence type="ECO:0000313" key="2">
    <source>
        <dbReference type="Proteomes" id="UP000685013"/>
    </source>
</evidence>
<dbReference type="EMBL" id="JAGKQH010000003">
    <property type="protein sequence ID" value="KAG6603150.1"/>
    <property type="molecule type" value="Genomic_DNA"/>
</dbReference>
<protein>
    <submittedName>
        <fullName evidence="1">Uncharacterized protein</fullName>
    </submittedName>
</protein>
<dbReference type="Proteomes" id="UP000685013">
    <property type="component" value="Chromosome 3"/>
</dbReference>
<dbReference type="AlphaFoldDB" id="A0AAV6NXJ1"/>
<gene>
    <name evidence="1" type="ORF">SDJN03_03759</name>
</gene>
<keyword evidence="2" id="KW-1185">Reference proteome</keyword>
<organism evidence="1 2">
    <name type="scientific">Cucurbita argyrosperma subsp. sororia</name>
    <dbReference type="NCBI Taxonomy" id="37648"/>
    <lineage>
        <taxon>Eukaryota</taxon>
        <taxon>Viridiplantae</taxon>
        <taxon>Streptophyta</taxon>
        <taxon>Embryophyta</taxon>
        <taxon>Tracheophyta</taxon>
        <taxon>Spermatophyta</taxon>
        <taxon>Magnoliopsida</taxon>
        <taxon>eudicotyledons</taxon>
        <taxon>Gunneridae</taxon>
        <taxon>Pentapetalae</taxon>
        <taxon>rosids</taxon>
        <taxon>fabids</taxon>
        <taxon>Cucurbitales</taxon>
        <taxon>Cucurbitaceae</taxon>
        <taxon>Cucurbiteae</taxon>
        <taxon>Cucurbita</taxon>
    </lineage>
</organism>
<reference evidence="1 2" key="1">
    <citation type="journal article" date="2021" name="Hortic Res">
        <title>The domestication of Cucurbita argyrosperma as revealed by the genome of its wild relative.</title>
        <authorList>
            <person name="Barrera-Redondo J."/>
            <person name="Sanchez-de la Vega G."/>
            <person name="Aguirre-Liguori J.A."/>
            <person name="Castellanos-Morales G."/>
            <person name="Gutierrez-Guerrero Y.T."/>
            <person name="Aguirre-Dugua X."/>
            <person name="Aguirre-Planter E."/>
            <person name="Tenaillon M.I."/>
            <person name="Lira-Saade R."/>
            <person name="Eguiarte L.E."/>
        </authorList>
    </citation>
    <scope>NUCLEOTIDE SEQUENCE [LARGE SCALE GENOMIC DNA]</scope>
    <source>
        <strain evidence="1">JBR-2021</strain>
    </source>
</reference>
<proteinExistence type="predicted"/>
<feature type="non-terminal residue" evidence="1">
    <location>
        <position position="1"/>
    </location>
</feature>
<accession>A0AAV6NXJ1</accession>
<name>A0AAV6NXJ1_9ROSI</name>
<evidence type="ECO:0000313" key="1">
    <source>
        <dbReference type="EMBL" id="KAG6603150.1"/>
    </source>
</evidence>
<comment type="caution">
    <text evidence="1">The sequence shown here is derived from an EMBL/GenBank/DDBJ whole genome shotgun (WGS) entry which is preliminary data.</text>
</comment>
<sequence length="85" mass="9362">MSPAAPEQVPLSCRRRVRPTKTASVSVVWPSFSLLISSVFGDNGDRSSTQRRATRLVPLELDDQTSFFELFTAVPVLVTAPHVSF</sequence>